<evidence type="ECO:0000256" key="1">
    <source>
        <dbReference type="SAM" id="MobiDB-lite"/>
    </source>
</evidence>
<sequence length="392" mass="42350">MRAGAASAVDVAATRPPRVVARGSRAAPRASPPRPMSRPAAPTSPLSPEVAEMLLRFDDDDDDDDDETTAWRFEEDTGAIDWRRAPPCPPPSSASSRTVARSEPARALRRLATVSLRRVARGELRSRADDEAAHGPLLERLHRDLRAIANDEKEEEEEEEEEELDDAPAAAPRRRRRRSSYVILALSLAILERRVADLYVADGARSPLLSEVLASSRVAEALTTRADVEDDVEDDVDATWPLRMALDPRCLNLRNVTWHGFLLPADARPELAALALTLAASIPPPRGRGRRGGGLNSKTTATDGGDGTRDLERCERELLARAPSLGGSAIADADAAERARRVVARSSFLPPGWRAPAGDAIEDLLRDGDDASFVAVVAVAVEAALRATFAKD</sequence>
<feature type="region of interest" description="Disordered" evidence="1">
    <location>
        <begin position="151"/>
        <end position="171"/>
    </location>
</feature>
<protein>
    <submittedName>
        <fullName evidence="3">Predicted protein</fullName>
    </submittedName>
</protein>
<organism evidence="4">
    <name type="scientific">Micromonas pusilla (strain CCMP1545)</name>
    <name type="common">Picoplanktonic green alga</name>
    <dbReference type="NCBI Taxonomy" id="564608"/>
    <lineage>
        <taxon>Eukaryota</taxon>
        <taxon>Viridiplantae</taxon>
        <taxon>Chlorophyta</taxon>
        <taxon>Mamiellophyceae</taxon>
        <taxon>Mamiellales</taxon>
        <taxon>Mamiellaceae</taxon>
        <taxon>Micromonas</taxon>
    </lineage>
</organism>
<accession>C1MWJ4</accession>
<gene>
    <name evidence="3" type="ORF">MICPUCDRAFT_40747</name>
</gene>
<feature type="region of interest" description="Disordered" evidence="1">
    <location>
        <begin position="284"/>
        <end position="309"/>
    </location>
</feature>
<feature type="compositionally biased region" description="Acidic residues" evidence="1">
    <location>
        <begin position="152"/>
        <end position="166"/>
    </location>
</feature>
<dbReference type="EMBL" id="GG663741">
    <property type="protein sequence ID" value="EEH56180.1"/>
    <property type="molecule type" value="Genomic_DNA"/>
</dbReference>
<dbReference type="RefSeq" id="XP_003060228.1">
    <property type="nucleotide sequence ID" value="XM_003060182.1"/>
</dbReference>
<dbReference type="Pfam" id="PF13910">
    <property type="entry name" value="DUF4209"/>
    <property type="match status" value="1"/>
</dbReference>
<name>C1MWJ4_MICPC</name>
<feature type="region of interest" description="Disordered" evidence="1">
    <location>
        <begin position="1"/>
        <end position="104"/>
    </location>
</feature>
<dbReference type="GeneID" id="9685372"/>
<evidence type="ECO:0000259" key="2">
    <source>
        <dbReference type="Pfam" id="PF13910"/>
    </source>
</evidence>
<feature type="compositionally biased region" description="Low complexity" evidence="1">
    <location>
        <begin position="1"/>
        <end position="29"/>
    </location>
</feature>
<evidence type="ECO:0000313" key="3">
    <source>
        <dbReference type="EMBL" id="EEH56180.1"/>
    </source>
</evidence>
<keyword evidence="4" id="KW-1185">Reference proteome</keyword>
<dbReference type="OrthoDB" id="10683718at2759"/>
<dbReference type="KEGG" id="mpp:MICPUCDRAFT_40747"/>
<dbReference type="AlphaFoldDB" id="C1MWJ4"/>
<feature type="domain" description="DUF4209" evidence="2">
    <location>
        <begin position="205"/>
        <end position="282"/>
    </location>
</feature>
<feature type="compositionally biased region" description="Acidic residues" evidence="1">
    <location>
        <begin position="58"/>
        <end position="68"/>
    </location>
</feature>
<dbReference type="InterPro" id="IPR025209">
    <property type="entry name" value="DUF4209"/>
</dbReference>
<evidence type="ECO:0000313" key="4">
    <source>
        <dbReference type="Proteomes" id="UP000001876"/>
    </source>
</evidence>
<proteinExistence type="predicted"/>
<reference evidence="3 4" key="1">
    <citation type="journal article" date="2009" name="Science">
        <title>Green evolution and dynamic adaptations revealed by genomes of the marine picoeukaryotes Micromonas.</title>
        <authorList>
            <person name="Worden A.Z."/>
            <person name="Lee J.H."/>
            <person name="Mock T."/>
            <person name="Rouze P."/>
            <person name="Simmons M.P."/>
            <person name="Aerts A.L."/>
            <person name="Allen A.E."/>
            <person name="Cuvelier M.L."/>
            <person name="Derelle E."/>
            <person name="Everett M.V."/>
            <person name="Foulon E."/>
            <person name="Grimwood J."/>
            <person name="Gundlach H."/>
            <person name="Henrissat B."/>
            <person name="Napoli C."/>
            <person name="McDonald S.M."/>
            <person name="Parker M.S."/>
            <person name="Rombauts S."/>
            <person name="Salamov A."/>
            <person name="Von Dassow P."/>
            <person name="Badger J.H."/>
            <person name="Coutinho P.M."/>
            <person name="Demir E."/>
            <person name="Dubchak I."/>
            <person name="Gentemann C."/>
            <person name="Eikrem W."/>
            <person name="Gready J.E."/>
            <person name="John U."/>
            <person name="Lanier W."/>
            <person name="Lindquist E.A."/>
            <person name="Lucas S."/>
            <person name="Mayer K.F."/>
            <person name="Moreau H."/>
            <person name="Not F."/>
            <person name="Otillar R."/>
            <person name="Panaud O."/>
            <person name="Pangilinan J."/>
            <person name="Paulsen I."/>
            <person name="Piegu B."/>
            <person name="Poliakov A."/>
            <person name="Robbens S."/>
            <person name="Schmutz J."/>
            <person name="Toulza E."/>
            <person name="Wyss T."/>
            <person name="Zelensky A."/>
            <person name="Zhou K."/>
            <person name="Armbrust E.V."/>
            <person name="Bhattacharya D."/>
            <person name="Goodenough U.W."/>
            <person name="Van de Peer Y."/>
            <person name="Grigoriev I.V."/>
        </authorList>
    </citation>
    <scope>NUCLEOTIDE SEQUENCE [LARGE SCALE GENOMIC DNA]</scope>
    <source>
        <strain evidence="3 4">CCMP1545</strain>
    </source>
</reference>
<dbReference type="Proteomes" id="UP000001876">
    <property type="component" value="Unassembled WGS sequence"/>
</dbReference>